<keyword evidence="6" id="KW-1133">Transmembrane helix</keyword>
<dbReference type="InterPro" id="IPR036286">
    <property type="entry name" value="LexA/Signal_pep-like_sf"/>
</dbReference>
<dbReference type="AlphaFoldDB" id="A0A511MZG5"/>
<comment type="similarity">
    <text evidence="2 6">Belongs to the peptidase S26 family.</text>
</comment>
<feature type="active site" evidence="5">
    <location>
        <position position="106"/>
    </location>
</feature>
<comment type="catalytic activity">
    <reaction evidence="1 6">
        <text>Cleavage of hydrophobic, N-terminal signal or leader sequences from secreted and periplasmic proteins.</text>
        <dbReference type="EC" id="3.4.21.89"/>
    </reaction>
</comment>
<evidence type="ECO:0000259" key="7">
    <source>
        <dbReference type="Pfam" id="PF10502"/>
    </source>
</evidence>
<evidence type="ECO:0000256" key="2">
    <source>
        <dbReference type="ARBA" id="ARBA00009370"/>
    </source>
</evidence>
<evidence type="ECO:0000256" key="3">
    <source>
        <dbReference type="ARBA" id="ARBA00013208"/>
    </source>
</evidence>
<dbReference type="PROSITE" id="PS00760">
    <property type="entry name" value="SPASE_I_2"/>
    <property type="match status" value="1"/>
</dbReference>
<keyword evidence="6" id="KW-0472">Membrane</keyword>
<comment type="subcellular location">
    <subcellularLocation>
        <location evidence="6">Membrane</location>
        <topology evidence="6">Single-pass type II membrane protein</topology>
    </subcellularLocation>
</comment>
<dbReference type="GO" id="GO:0016020">
    <property type="term" value="C:membrane"/>
    <property type="evidence" value="ECO:0007669"/>
    <property type="project" value="UniProtKB-SubCell"/>
</dbReference>
<dbReference type="EC" id="3.4.21.89" evidence="3 6"/>
<keyword evidence="6" id="KW-0812">Transmembrane</keyword>
<gene>
    <name evidence="8" type="ORF">DC3_16080</name>
</gene>
<dbReference type="PRINTS" id="PR00727">
    <property type="entry name" value="LEADERPTASE"/>
</dbReference>
<dbReference type="OrthoDB" id="9802919at2"/>
<dbReference type="GO" id="GO:0009003">
    <property type="term" value="F:signal peptidase activity"/>
    <property type="evidence" value="ECO:0007669"/>
    <property type="project" value="UniProtKB-EC"/>
</dbReference>
<dbReference type="RefSeq" id="WP_146883724.1">
    <property type="nucleotide sequence ID" value="NZ_BJXB01000005.1"/>
</dbReference>
<dbReference type="Gene3D" id="2.10.109.10">
    <property type="entry name" value="Umud Fragment, subunit A"/>
    <property type="match status" value="1"/>
</dbReference>
<evidence type="ECO:0000256" key="6">
    <source>
        <dbReference type="RuleBase" id="RU362042"/>
    </source>
</evidence>
<dbReference type="GO" id="GO:0006465">
    <property type="term" value="P:signal peptide processing"/>
    <property type="evidence" value="ECO:0007669"/>
    <property type="project" value="InterPro"/>
</dbReference>
<evidence type="ECO:0000256" key="1">
    <source>
        <dbReference type="ARBA" id="ARBA00000677"/>
    </source>
</evidence>
<dbReference type="EMBL" id="BJXB01000005">
    <property type="protein sequence ID" value="GEM45973.1"/>
    <property type="molecule type" value="Genomic_DNA"/>
</dbReference>
<organism evidence="8 9">
    <name type="scientific">Deinococcus cellulosilyticus (strain DSM 18568 / NBRC 106333 / KACC 11606 / 5516J-15)</name>
    <dbReference type="NCBI Taxonomy" id="1223518"/>
    <lineage>
        <taxon>Bacteria</taxon>
        <taxon>Thermotogati</taxon>
        <taxon>Deinococcota</taxon>
        <taxon>Deinococci</taxon>
        <taxon>Deinococcales</taxon>
        <taxon>Deinococcaceae</taxon>
        <taxon>Deinococcus</taxon>
    </lineage>
</organism>
<dbReference type="InterPro" id="IPR019757">
    <property type="entry name" value="Pept_S26A_signal_pept_1_Lys-AS"/>
</dbReference>
<keyword evidence="4 6" id="KW-0378">Hydrolase</keyword>
<dbReference type="CDD" id="cd06530">
    <property type="entry name" value="S26_SPase_I"/>
    <property type="match status" value="1"/>
</dbReference>
<feature type="domain" description="Peptidase S26" evidence="7">
    <location>
        <begin position="21"/>
        <end position="214"/>
    </location>
</feature>
<comment type="caution">
    <text evidence="8">The sequence shown here is derived from an EMBL/GenBank/DDBJ whole genome shotgun (WGS) entry which is preliminary data.</text>
</comment>
<dbReference type="InterPro" id="IPR000223">
    <property type="entry name" value="Pept_S26A_signal_pept_1"/>
</dbReference>
<feature type="active site" evidence="5">
    <location>
        <position position="45"/>
    </location>
</feature>
<keyword evidence="9" id="KW-1185">Reference proteome</keyword>
<dbReference type="Proteomes" id="UP000321306">
    <property type="component" value="Unassembled WGS sequence"/>
</dbReference>
<dbReference type="Pfam" id="PF10502">
    <property type="entry name" value="Peptidase_S26"/>
    <property type="match status" value="1"/>
</dbReference>
<evidence type="ECO:0000256" key="4">
    <source>
        <dbReference type="ARBA" id="ARBA00022801"/>
    </source>
</evidence>
<dbReference type="PANTHER" id="PTHR43390:SF1">
    <property type="entry name" value="CHLOROPLAST PROCESSING PEPTIDASE"/>
    <property type="match status" value="1"/>
</dbReference>
<reference evidence="8 9" key="1">
    <citation type="submission" date="2019-07" db="EMBL/GenBank/DDBJ databases">
        <title>Whole genome shotgun sequence of Deinococcus cellulosilyticus NBRC 106333.</title>
        <authorList>
            <person name="Hosoyama A."/>
            <person name="Uohara A."/>
            <person name="Ohji S."/>
            <person name="Ichikawa N."/>
        </authorList>
    </citation>
    <scope>NUCLEOTIDE SEQUENCE [LARGE SCALE GENOMIC DNA]</scope>
    <source>
        <strain evidence="8 9">NBRC 106333</strain>
    </source>
</reference>
<dbReference type="NCBIfam" id="TIGR02227">
    <property type="entry name" value="sigpep_I_bact"/>
    <property type="match status" value="1"/>
</dbReference>
<dbReference type="InterPro" id="IPR019533">
    <property type="entry name" value="Peptidase_S26"/>
</dbReference>
<dbReference type="SUPFAM" id="SSF51306">
    <property type="entry name" value="LexA/Signal peptidase"/>
    <property type="match status" value="1"/>
</dbReference>
<protein>
    <recommendedName>
        <fullName evidence="3 6">Signal peptidase I</fullName>
        <ecNumber evidence="3 6">3.4.21.89</ecNumber>
    </recommendedName>
</protein>
<proteinExistence type="inferred from homology"/>
<dbReference type="GO" id="GO:0004252">
    <property type="term" value="F:serine-type endopeptidase activity"/>
    <property type="evidence" value="ECO:0007669"/>
    <property type="project" value="InterPro"/>
</dbReference>
<sequence>MSDKPKKSFLRSLWDDIIRPWGEAILFAWAITTFLVSMVGVDGNSMLPNLRWGERVVIPKYETWLHRLGYGSFQRGDILVVKPPLDSPGSQMSFLGLWTYRPFFIKRVVGLPGDKIRVSAGEVFVNGEKLNQAGITDYWQAQGCWDIDSEEANHAAALRNAKNEQTRLDEEITVPEGQYFVMGDNRSPNGSEDSRIMGTVPLKDIAGRAALVVWPFVRKAEAKWDCVSSPSKGKDGAELTGATQLNIRLLQRPEGFKAIP</sequence>
<feature type="transmembrane region" description="Helical" evidence="6">
    <location>
        <begin position="21"/>
        <end position="41"/>
    </location>
</feature>
<evidence type="ECO:0000313" key="8">
    <source>
        <dbReference type="EMBL" id="GEM45973.1"/>
    </source>
</evidence>
<evidence type="ECO:0000313" key="9">
    <source>
        <dbReference type="Proteomes" id="UP000321306"/>
    </source>
</evidence>
<evidence type="ECO:0000256" key="5">
    <source>
        <dbReference type="PIRSR" id="PIRSR600223-1"/>
    </source>
</evidence>
<keyword evidence="6" id="KW-0645">Protease</keyword>
<accession>A0A511MZG5</accession>
<dbReference type="PANTHER" id="PTHR43390">
    <property type="entry name" value="SIGNAL PEPTIDASE I"/>
    <property type="match status" value="1"/>
</dbReference>
<name>A0A511MZG5_DEIC1</name>